<dbReference type="InterPro" id="IPR008979">
    <property type="entry name" value="Galactose-bd-like_sf"/>
</dbReference>
<evidence type="ECO:0000256" key="2">
    <source>
        <dbReference type="ARBA" id="ARBA00010147"/>
    </source>
</evidence>
<dbReference type="GO" id="GO:0010185">
    <property type="term" value="P:regulation of cellular defense response"/>
    <property type="evidence" value="ECO:0007669"/>
    <property type="project" value="UniProtKB-ARBA"/>
</dbReference>
<evidence type="ECO:0000256" key="6">
    <source>
        <dbReference type="ARBA" id="ARBA00022837"/>
    </source>
</evidence>
<dbReference type="GO" id="GO:0001868">
    <property type="term" value="P:regulation of complement activation, lectin pathway"/>
    <property type="evidence" value="ECO:0007669"/>
    <property type="project" value="UniProtKB-ARBA"/>
</dbReference>
<proteinExistence type="inferred from homology"/>
<dbReference type="RefSeq" id="XP_022301148.1">
    <property type="nucleotide sequence ID" value="XM_022445440.1"/>
</dbReference>
<keyword evidence="5" id="KW-0430">Lectin</keyword>
<protein>
    <submittedName>
        <fullName evidence="10">Fucolectin-like</fullName>
    </submittedName>
</protein>
<dbReference type="GO" id="GO:0046872">
    <property type="term" value="F:metal ion binding"/>
    <property type="evidence" value="ECO:0007669"/>
    <property type="project" value="UniProtKB-KW"/>
</dbReference>
<dbReference type="GeneID" id="111109361"/>
<evidence type="ECO:0000256" key="7">
    <source>
        <dbReference type="ARBA" id="ARBA00023157"/>
    </source>
</evidence>
<keyword evidence="4" id="KW-0479">Metal-binding</keyword>
<dbReference type="SMART" id="SM00607">
    <property type="entry name" value="FTP"/>
    <property type="match status" value="1"/>
</dbReference>
<accession>A0A8B8BD71</accession>
<comment type="function">
    <text evidence="1">Acts as a defensive agent. Recognizes blood group fucosylated oligosaccharides including A, B, H and Lewis B-type antigens. Does not recognize Lewis A antigen and has low affinity for monovalent haptens.</text>
</comment>
<name>A0A8B8BD71_CRAVI</name>
<reference evidence="10" key="1">
    <citation type="submission" date="2025-08" db="UniProtKB">
        <authorList>
            <consortium name="RefSeq"/>
        </authorList>
    </citation>
    <scope>IDENTIFICATION</scope>
    <source>
        <tissue evidence="10">Whole sample</tissue>
    </source>
</reference>
<comment type="similarity">
    <text evidence="2">Belongs to the fucolectin family.</text>
</comment>
<organism evidence="9 10">
    <name type="scientific">Crassostrea virginica</name>
    <name type="common">Eastern oyster</name>
    <dbReference type="NCBI Taxonomy" id="6565"/>
    <lineage>
        <taxon>Eukaryota</taxon>
        <taxon>Metazoa</taxon>
        <taxon>Spiralia</taxon>
        <taxon>Lophotrochozoa</taxon>
        <taxon>Mollusca</taxon>
        <taxon>Bivalvia</taxon>
        <taxon>Autobranchia</taxon>
        <taxon>Pteriomorphia</taxon>
        <taxon>Ostreida</taxon>
        <taxon>Ostreoidea</taxon>
        <taxon>Ostreidae</taxon>
        <taxon>Crassostrea</taxon>
    </lineage>
</organism>
<dbReference type="OrthoDB" id="6158912at2759"/>
<feature type="domain" description="Fucolectin tachylectin-4 pentraxin-1" evidence="8">
    <location>
        <begin position="43"/>
        <end position="188"/>
    </location>
</feature>
<sequence length="188" mass="21215">MELCKITEDRIRCRVCCKTKLKEQEIPMNTTDRCRYMAMHEEPVNIAVNKPATMSSVYKPNYQQGSNAVDNVTVCPNGFSIAQTEYEFRPWIKIDLLHIYDLNSVVIYNRQDINGKRLHDLQINTGTNGSNGTENTCGFYKGPAQTGERVVVDCASDARGSYVLLTILTPPEKTDILAVCEVQIFVNK</sequence>
<dbReference type="KEGG" id="cvn:111109361"/>
<dbReference type="InterPro" id="IPR006585">
    <property type="entry name" value="FTP1"/>
</dbReference>
<evidence type="ECO:0000259" key="8">
    <source>
        <dbReference type="SMART" id="SM00607"/>
    </source>
</evidence>
<keyword evidence="9" id="KW-1185">Reference proteome</keyword>
<evidence type="ECO:0000313" key="9">
    <source>
        <dbReference type="Proteomes" id="UP000694844"/>
    </source>
</evidence>
<dbReference type="SUPFAM" id="SSF49785">
    <property type="entry name" value="Galactose-binding domain-like"/>
    <property type="match status" value="1"/>
</dbReference>
<dbReference type="PANTHER" id="PTHR45713">
    <property type="entry name" value="FTP DOMAIN-CONTAINING PROTEIN"/>
    <property type="match status" value="1"/>
</dbReference>
<evidence type="ECO:0000256" key="1">
    <source>
        <dbReference type="ARBA" id="ARBA00002219"/>
    </source>
</evidence>
<dbReference type="Pfam" id="PF22633">
    <property type="entry name" value="F5_F8_type_C_2"/>
    <property type="match status" value="1"/>
</dbReference>
<evidence type="ECO:0000256" key="4">
    <source>
        <dbReference type="ARBA" id="ARBA00022723"/>
    </source>
</evidence>
<evidence type="ECO:0000256" key="3">
    <source>
        <dbReference type="ARBA" id="ARBA00011233"/>
    </source>
</evidence>
<comment type="subunit">
    <text evidence="3">Homotrimer.</text>
</comment>
<keyword evidence="6" id="KW-0106">Calcium</keyword>
<dbReference type="GO" id="GO:0042806">
    <property type="term" value="F:fucose binding"/>
    <property type="evidence" value="ECO:0007669"/>
    <property type="project" value="UniProtKB-ARBA"/>
</dbReference>
<gene>
    <name evidence="10" type="primary">LOC111109361</name>
</gene>
<dbReference type="Gene3D" id="2.60.120.260">
    <property type="entry name" value="Galactose-binding domain-like"/>
    <property type="match status" value="1"/>
</dbReference>
<keyword evidence="7" id="KW-1015">Disulfide bond</keyword>
<dbReference type="Proteomes" id="UP000694844">
    <property type="component" value="Chromosome 8"/>
</dbReference>
<evidence type="ECO:0000313" key="10">
    <source>
        <dbReference type="RefSeq" id="XP_022301148.1"/>
    </source>
</evidence>
<dbReference type="InterPro" id="IPR051941">
    <property type="entry name" value="BG_Antigen-Binding_Lectin"/>
</dbReference>
<dbReference type="PANTHER" id="PTHR45713:SF6">
    <property type="entry name" value="F5_8 TYPE C DOMAIN-CONTAINING PROTEIN"/>
    <property type="match status" value="1"/>
</dbReference>
<evidence type="ECO:0000256" key="5">
    <source>
        <dbReference type="ARBA" id="ARBA00022734"/>
    </source>
</evidence>
<dbReference type="AlphaFoldDB" id="A0A8B8BD71"/>